<evidence type="ECO:0000313" key="7">
    <source>
        <dbReference type="EMBL" id="PCC50007.1"/>
    </source>
</evidence>
<dbReference type="InterPro" id="IPR036271">
    <property type="entry name" value="Tet_transcr_reg_TetR-rel_C_sf"/>
</dbReference>
<dbReference type="Gene3D" id="1.10.357.10">
    <property type="entry name" value="Tetracycline Repressor, domain 2"/>
    <property type="match status" value="1"/>
</dbReference>
<comment type="caution">
    <text evidence="7">The sequence shown here is derived from an EMBL/GenBank/DDBJ whole genome shotgun (WGS) entry which is preliminary data.</text>
</comment>
<dbReference type="PANTHER" id="PTHR30055:SF234">
    <property type="entry name" value="HTH-TYPE TRANSCRIPTIONAL REGULATOR BETI"/>
    <property type="match status" value="1"/>
</dbReference>
<keyword evidence="4" id="KW-0804">Transcription</keyword>
<feature type="DNA-binding region" description="H-T-H motif" evidence="5">
    <location>
        <begin position="36"/>
        <end position="55"/>
    </location>
</feature>
<dbReference type="PANTHER" id="PTHR30055">
    <property type="entry name" value="HTH-TYPE TRANSCRIPTIONAL REGULATOR RUTR"/>
    <property type="match status" value="1"/>
</dbReference>
<dbReference type="PROSITE" id="PS50977">
    <property type="entry name" value="HTH_TETR_2"/>
    <property type="match status" value="1"/>
</dbReference>
<dbReference type="PRINTS" id="PR00455">
    <property type="entry name" value="HTHTETR"/>
</dbReference>
<dbReference type="RefSeq" id="WP_096160586.1">
    <property type="nucleotide sequence ID" value="NZ_NRGO01000012.1"/>
</dbReference>
<dbReference type="AlphaFoldDB" id="A0A2A3ZET4"/>
<reference evidence="7 8" key="1">
    <citation type="journal article" date="2017" name="Elife">
        <title>Extensive horizontal gene transfer in cheese-associated bacteria.</title>
        <authorList>
            <person name="Bonham K.S."/>
            <person name="Wolfe B.E."/>
            <person name="Dutton R.J."/>
        </authorList>
    </citation>
    <scope>NUCLEOTIDE SEQUENCE [LARGE SCALE GENOMIC DNA]</scope>
    <source>
        <strain evidence="7 8">900_6</strain>
    </source>
</reference>
<gene>
    <name evidence="7" type="ORF">CIK62_09975</name>
</gene>
<evidence type="ECO:0000259" key="6">
    <source>
        <dbReference type="PROSITE" id="PS50977"/>
    </source>
</evidence>
<dbReference type="InterPro" id="IPR039538">
    <property type="entry name" value="BetI_C"/>
</dbReference>
<evidence type="ECO:0000256" key="1">
    <source>
        <dbReference type="ARBA" id="ARBA00022491"/>
    </source>
</evidence>
<dbReference type="InterPro" id="IPR050109">
    <property type="entry name" value="HTH-type_TetR-like_transc_reg"/>
</dbReference>
<evidence type="ECO:0000256" key="3">
    <source>
        <dbReference type="ARBA" id="ARBA00023125"/>
    </source>
</evidence>
<dbReference type="InterPro" id="IPR009057">
    <property type="entry name" value="Homeodomain-like_sf"/>
</dbReference>
<proteinExistence type="predicted"/>
<evidence type="ECO:0000256" key="4">
    <source>
        <dbReference type="ARBA" id="ARBA00023163"/>
    </source>
</evidence>
<dbReference type="EMBL" id="NRGO01000012">
    <property type="protein sequence ID" value="PCC50007.1"/>
    <property type="molecule type" value="Genomic_DNA"/>
</dbReference>
<protein>
    <recommendedName>
        <fullName evidence="6">HTH tetR-type domain-containing protein</fullName>
    </recommendedName>
</protein>
<dbReference type="SUPFAM" id="SSF46689">
    <property type="entry name" value="Homeodomain-like"/>
    <property type="match status" value="1"/>
</dbReference>
<evidence type="ECO:0000313" key="8">
    <source>
        <dbReference type="Proteomes" id="UP000217720"/>
    </source>
</evidence>
<sequence length="255" mass="26603">MTPRPQYSAAEVAIRRSAILESAIDQIGHRGVEAVRMKDIAEVAGVSVGTVQYYFGSRDELLVQAFSAHSSSVVSAIAALSHVPGTAGEKLQASLHAVPRIADLRRRSQVWIELVAGSGRNDYLRAPVDAVFTEWGAHFRELITAGIDDGSFRPQADVDLIVDTLVAAIDGFDLAVAAGRSAATPVRIAASLELIARALLGIDGGDGSSDGSTVAAAATAPTATASQSAEPEWCDLSLVAAPPGNAPGERLPRRR</sequence>
<organism evidence="7 8">
    <name type="scientific">Brevibacterium aurantiacum</name>
    <dbReference type="NCBI Taxonomy" id="273384"/>
    <lineage>
        <taxon>Bacteria</taxon>
        <taxon>Bacillati</taxon>
        <taxon>Actinomycetota</taxon>
        <taxon>Actinomycetes</taxon>
        <taxon>Micrococcales</taxon>
        <taxon>Brevibacteriaceae</taxon>
        <taxon>Brevibacterium</taxon>
    </lineage>
</organism>
<dbReference type="GO" id="GO:0000976">
    <property type="term" value="F:transcription cis-regulatory region binding"/>
    <property type="evidence" value="ECO:0007669"/>
    <property type="project" value="TreeGrafter"/>
</dbReference>
<name>A0A2A3ZET4_BREAU</name>
<dbReference type="Proteomes" id="UP000217720">
    <property type="component" value="Unassembled WGS sequence"/>
</dbReference>
<feature type="domain" description="HTH tetR-type" evidence="6">
    <location>
        <begin position="13"/>
        <end position="73"/>
    </location>
</feature>
<dbReference type="Pfam" id="PF00440">
    <property type="entry name" value="TetR_N"/>
    <property type="match status" value="1"/>
</dbReference>
<dbReference type="GO" id="GO:0003700">
    <property type="term" value="F:DNA-binding transcription factor activity"/>
    <property type="evidence" value="ECO:0007669"/>
    <property type="project" value="TreeGrafter"/>
</dbReference>
<keyword evidence="1" id="KW-0678">Repressor</keyword>
<dbReference type="InterPro" id="IPR001647">
    <property type="entry name" value="HTH_TetR"/>
</dbReference>
<keyword evidence="2" id="KW-0805">Transcription regulation</keyword>
<accession>A0A2A3ZET4</accession>
<evidence type="ECO:0000256" key="5">
    <source>
        <dbReference type="PROSITE-ProRule" id="PRU00335"/>
    </source>
</evidence>
<dbReference type="SUPFAM" id="SSF48498">
    <property type="entry name" value="Tetracyclin repressor-like, C-terminal domain"/>
    <property type="match status" value="1"/>
</dbReference>
<evidence type="ECO:0000256" key="2">
    <source>
        <dbReference type="ARBA" id="ARBA00023015"/>
    </source>
</evidence>
<dbReference type="Pfam" id="PF13977">
    <property type="entry name" value="TetR_C_6"/>
    <property type="match status" value="1"/>
</dbReference>
<keyword evidence="3 5" id="KW-0238">DNA-binding</keyword>